<protein>
    <submittedName>
        <fullName evidence="1">Uncharacterized protein</fullName>
    </submittedName>
</protein>
<reference evidence="1" key="1">
    <citation type="journal article" date="2020" name="Nature">
        <title>Giant virus diversity and host interactions through global metagenomics.</title>
        <authorList>
            <person name="Schulz F."/>
            <person name="Roux S."/>
            <person name="Paez-Espino D."/>
            <person name="Jungbluth S."/>
            <person name="Walsh D.A."/>
            <person name="Denef V.J."/>
            <person name="McMahon K.D."/>
            <person name="Konstantinidis K.T."/>
            <person name="Eloe-Fadrosh E.A."/>
            <person name="Kyrpides N.C."/>
            <person name="Woyke T."/>
        </authorList>
    </citation>
    <scope>NUCLEOTIDE SEQUENCE</scope>
    <source>
        <strain evidence="1">GVMAG-M-3300023174-176</strain>
    </source>
</reference>
<sequence length="87" mass="9875">MTKHEKTKEDRLTEGLKLLKDMLDIVKNKELAGYVELKSRISEWVTTGKAWDGRIEFVTFGRYADVSLPKTALKAAEIAFKANKTDS</sequence>
<organism evidence="1">
    <name type="scientific">viral metagenome</name>
    <dbReference type="NCBI Taxonomy" id="1070528"/>
    <lineage>
        <taxon>unclassified sequences</taxon>
        <taxon>metagenomes</taxon>
        <taxon>organismal metagenomes</taxon>
    </lineage>
</organism>
<dbReference type="AlphaFoldDB" id="A0A6C0DHX7"/>
<name>A0A6C0DHX7_9ZZZZ</name>
<dbReference type="EMBL" id="MN739613">
    <property type="protein sequence ID" value="QHT15860.1"/>
    <property type="molecule type" value="Genomic_DNA"/>
</dbReference>
<evidence type="ECO:0000313" key="1">
    <source>
        <dbReference type="EMBL" id="QHT15860.1"/>
    </source>
</evidence>
<proteinExistence type="predicted"/>
<accession>A0A6C0DHX7</accession>